<keyword evidence="2" id="KW-1185">Reference proteome</keyword>
<dbReference type="InterPro" id="IPR032345">
    <property type="entry name" value="PnbB"/>
</dbReference>
<evidence type="ECO:0000313" key="2">
    <source>
        <dbReference type="Proteomes" id="UP001629432"/>
    </source>
</evidence>
<dbReference type="Proteomes" id="UP001629432">
    <property type="component" value="Unassembled WGS sequence"/>
</dbReference>
<evidence type="ECO:0000313" key="1">
    <source>
        <dbReference type="EMBL" id="MFM0635857.1"/>
    </source>
</evidence>
<organism evidence="1 2">
    <name type="scientific">Paraburkholderia metrosideri</name>
    <dbReference type="NCBI Taxonomy" id="580937"/>
    <lineage>
        <taxon>Bacteria</taxon>
        <taxon>Pseudomonadati</taxon>
        <taxon>Pseudomonadota</taxon>
        <taxon>Betaproteobacteria</taxon>
        <taxon>Burkholderiales</taxon>
        <taxon>Burkholderiaceae</taxon>
        <taxon>Paraburkholderia</taxon>
    </lineage>
</organism>
<gene>
    <name evidence="1" type="ORF">PQQ63_03990</name>
</gene>
<protein>
    <submittedName>
        <fullName evidence="1">DUF4863 family protein</fullName>
    </submittedName>
</protein>
<dbReference type="Pfam" id="PF16155">
    <property type="entry name" value="PnbB"/>
    <property type="match status" value="1"/>
</dbReference>
<proteinExistence type="predicted"/>
<comment type="caution">
    <text evidence="1">The sequence shown here is derived from an EMBL/GenBank/DDBJ whole genome shotgun (WGS) entry which is preliminary data.</text>
</comment>
<sequence>MSPYEFQRLIAGVTEQLASRPLDGTLAAWLNDTYPADGTTFRDLTDACRTGVTEGWLCNREGGGIRYGRIFKALPDTHGFSVDVVDMKDIAGPHHVHPNGEIDLIMPLTEGATFDGHPAGWCVYGPGSAHRPTVANGQALVLYLLPQGAIEFTVTPPPPELRHD</sequence>
<accession>A0ABW9DMS3</accession>
<dbReference type="RefSeq" id="WP_408333505.1">
    <property type="nucleotide sequence ID" value="NZ_JAQQCF010000002.1"/>
</dbReference>
<reference evidence="1 2" key="1">
    <citation type="journal article" date="2024" name="Chem. Sci.">
        <title>Discovery of megapolipeptins by genome mining of a Burkholderiales bacteria collection.</title>
        <authorList>
            <person name="Paulo B.S."/>
            <person name="Recchia M.J.J."/>
            <person name="Lee S."/>
            <person name="Fergusson C.H."/>
            <person name="Romanowski S.B."/>
            <person name="Hernandez A."/>
            <person name="Krull N."/>
            <person name="Liu D.Y."/>
            <person name="Cavanagh H."/>
            <person name="Bos A."/>
            <person name="Gray C.A."/>
            <person name="Murphy B.T."/>
            <person name="Linington R.G."/>
            <person name="Eustaquio A.S."/>
        </authorList>
    </citation>
    <scope>NUCLEOTIDE SEQUENCE [LARGE SCALE GENOMIC DNA]</scope>
    <source>
        <strain evidence="1 2">RL17-338-BIC-A</strain>
    </source>
</reference>
<dbReference type="EMBL" id="JAQQCF010000002">
    <property type="protein sequence ID" value="MFM0635857.1"/>
    <property type="molecule type" value="Genomic_DNA"/>
</dbReference>
<name>A0ABW9DMS3_9BURK</name>